<evidence type="ECO:0000313" key="6">
    <source>
        <dbReference type="Proteomes" id="UP000236333"/>
    </source>
</evidence>
<dbReference type="Proteomes" id="UP000236333">
    <property type="component" value="Unassembled WGS sequence"/>
</dbReference>
<dbReference type="PROSITE" id="PS51138">
    <property type="entry name" value="ENT"/>
    <property type="match status" value="1"/>
</dbReference>
<evidence type="ECO:0000313" key="5">
    <source>
        <dbReference type="EMBL" id="PNH11068.1"/>
    </source>
</evidence>
<evidence type="ECO:0000256" key="2">
    <source>
        <dbReference type="ARBA" id="ARBA00023242"/>
    </source>
</evidence>
<evidence type="ECO:0000259" key="4">
    <source>
        <dbReference type="PROSITE" id="PS51138"/>
    </source>
</evidence>
<accession>A0A2J8AEX5</accession>
<dbReference type="SMART" id="SM01191">
    <property type="entry name" value="ENT"/>
    <property type="match status" value="1"/>
</dbReference>
<protein>
    <recommendedName>
        <fullName evidence="4">ENT domain-containing protein</fullName>
    </recommendedName>
</protein>
<evidence type="ECO:0000256" key="1">
    <source>
        <dbReference type="ARBA" id="ARBA00004123"/>
    </source>
</evidence>
<feature type="domain" description="ENT" evidence="4">
    <location>
        <begin position="1"/>
        <end position="90"/>
    </location>
</feature>
<feature type="region of interest" description="Disordered" evidence="3">
    <location>
        <begin position="75"/>
        <end position="96"/>
    </location>
</feature>
<sequence>MDPIAQLGRSAYHALCVAFAAQHKDKLYAPDTDVLLEEARELLGITEDDDEAIRAQIEKDPVILSLRRGELPPGGLRLPVAPNSAARAEASSRAGQ</sequence>
<dbReference type="AlphaFoldDB" id="A0A2J8AEX5"/>
<dbReference type="InterPro" id="IPR036142">
    <property type="entry name" value="ENT_dom-like_sf"/>
</dbReference>
<organism evidence="5 6">
    <name type="scientific">Tetrabaena socialis</name>
    <dbReference type="NCBI Taxonomy" id="47790"/>
    <lineage>
        <taxon>Eukaryota</taxon>
        <taxon>Viridiplantae</taxon>
        <taxon>Chlorophyta</taxon>
        <taxon>core chlorophytes</taxon>
        <taxon>Chlorophyceae</taxon>
        <taxon>CS clade</taxon>
        <taxon>Chlamydomonadales</taxon>
        <taxon>Tetrabaenaceae</taxon>
        <taxon>Tetrabaena</taxon>
    </lineage>
</organism>
<dbReference type="GO" id="GO:0005634">
    <property type="term" value="C:nucleus"/>
    <property type="evidence" value="ECO:0007669"/>
    <property type="project" value="UniProtKB-SubCell"/>
</dbReference>
<comment type="subcellular location">
    <subcellularLocation>
        <location evidence="1">Nucleus</location>
    </subcellularLocation>
</comment>
<dbReference type="OrthoDB" id="533394at2759"/>
<proteinExistence type="predicted"/>
<dbReference type="SUPFAM" id="SSF158639">
    <property type="entry name" value="ENT-like"/>
    <property type="match status" value="1"/>
</dbReference>
<keyword evidence="6" id="KW-1185">Reference proteome</keyword>
<gene>
    <name evidence="5" type="ORF">TSOC_002118</name>
</gene>
<keyword evidence="2" id="KW-0539">Nucleus</keyword>
<dbReference type="EMBL" id="PGGS01000039">
    <property type="protein sequence ID" value="PNH11068.1"/>
    <property type="molecule type" value="Genomic_DNA"/>
</dbReference>
<reference evidence="5 6" key="1">
    <citation type="journal article" date="2017" name="Mol. Biol. Evol.">
        <title>The 4-celled Tetrabaena socialis nuclear genome reveals the essential components for genetic control of cell number at the origin of multicellularity in the volvocine lineage.</title>
        <authorList>
            <person name="Featherston J."/>
            <person name="Arakaki Y."/>
            <person name="Hanschen E.R."/>
            <person name="Ferris P.J."/>
            <person name="Michod R.E."/>
            <person name="Olson B.J.S.C."/>
            <person name="Nozaki H."/>
            <person name="Durand P.M."/>
        </authorList>
    </citation>
    <scope>NUCLEOTIDE SEQUENCE [LARGE SCALE GENOMIC DNA]</scope>
    <source>
        <strain evidence="5 6">NIES-571</strain>
    </source>
</reference>
<comment type="caution">
    <text evidence="5">The sequence shown here is derived from an EMBL/GenBank/DDBJ whole genome shotgun (WGS) entry which is preliminary data.</text>
</comment>
<feature type="compositionally biased region" description="Low complexity" evidence="3">
    <location>
        <begin position="84"/>
        <end position="96"/>
    </location>
</feature>
<dbReference type="InterPro" id="IPR005491">
    <property type="entry name" value="ENT_dom"/>
</dbReference>
<evidence type="ECO:0000256" key="3">
    <source>
        <dbReference type="SAM" id="MobiDB-lite"/>
    </source>
</evidence>
<name>A0A2J8AEX5_9CHLO</name>